<comment type="caution">
    <text evidence="2">The sequence shown here is derived from an EMBL/GenBank/DDBJ whole genome shotgun (WGS) entry which is preliminary data.</text>
</comment>
<dbReference type="AlphaFoldDB" id="A0AAV3ZJJ1"/>
<evidence type="ECO:0000259" key="1">
    <source>
        <dbReference type="Pfam" id="PF00801"/>
    </source>
</evidence>
<proteinExistence type="predicted"/>
<dbReference type="InterPro" id="IPR000601">
    <property type="entry name" value="PKD_dom"/>
</dbReference>
<name>A0AAV3ZJJ1_9GAST</name>
<organism evidence="2 3">
    <name type="scientific">Plakobranchus ocellatus</name>
    <dbReference type="NCBI Taxonomy" id="259542"/>
    <lineage>
        <taxon>Eukaryota</taxon>
        <taxon>Metazoa</taxon>
        <taxon>Spiralia</taxon>
        <taxon>Lophotrochozoa</taxon>
        <taxon>Mollusca</taxon>
        <taxon>Gastropoda</taxon>
        <taxon>Heterobranchia</taxon>
        <taxon>Euthyneura</taxon>
        <taxon>Panpulmonata</taxon>
        <taxon>Sacoglossa</taxon>
        <taxon>Placobranchoidea</taxon>
        <taxon>Plakobranchidae</taxon>
        <taxon>Plakobranchus</taxon>
    </lineage>
</organism>
<dbReference type="Proteomes" id="UP000735302">
    <property type="component" value="Unassembled WGS sequence"/>
</dbReference>
<keyword evidence="3" id="KW-1185">Reference proteome</keyword>
<dbReference type="EMBL" id="BLXT01002484">
    <property type="protein sequence ID" value="GFN94982.1"/>
    <property type="molecule type" value="Genomic_DNA"/>
</dbReference>
<protein>
    <recommendedName>
        <fullName evidence="1">PKD domain-containing protein</fullName>
    </recommendedName>
</protein>
<sequence>MSNEVIVPGEPVMFEVSLSDFTSDTCVYIHWDDLEKKTVYHDKDTACNNVDFAGATHGGTVIDLLSSPISYSYLQEGIYTVEIVAEDNNGNRETLSKSFPVSYTECSFPTTSILFAKPSLHLADIYRRNKYISLMGKGEINCPGNSAFTKSWSLNRVHEITGADGAAVDISDLTTDIASLYIPTRFLPLGFYKY</sequence>
<reference evidence="2 3" key="1">
    <citation type="journal article" date="2021" name="Elife">
        <title>Chloroplast acquisition without the gene transfer in kleptoplastic sea slugs, Plakobranchus ocellatus.</title>
        <authorList>
            <person name="Maeda T."/>
            <person name="Takahashi S."/>
            <person name="Yoshida T."/>
            <person name="Shimamura S."/>
            <person name="Takaki Y."/>
            <person name="Nagai Y."/>
            <person name="Toyoda A."/>
            <person name="Suzuki Y."/>
            <person name="Arimoto A."/>
            <person name="Ishii H."/>
            <person name="Satoh N."/>
            <person name="Nishiyama T."/>
            <person name="Hasebe M."/>
            <person name="Maruyama T."/>
            <person name="Minagawa J."/>
            <person name="Obokata J."/>
            <person name="Shigenobu S."/>
        </authorList>
    </citation>
    <scope>NUCLEOTIDE SEQUENCE [LARGE SCALE GENOMIC DNA]</scope>
</reference>
<gene>
    <name evidence="2" type="ORF">PoB_002148800</name>
</gene>
<evidence type="ECO:0000313" key="3">
    <source>
        <dbReference type="Proteomes" id="UP000735302"/>
    </source>
</evidence>
<dbReference type="Pfam" id="PF00801">
    <property type="entry name" value="PKD"/>
    <property type="match status" value="1"/>
</dbReference>
<evidence type="ECO:0000313" key="2">
    <source>
        <dbReference type="EMBL" id="GFN94982.1"/>
    </source>
</evidence>
<accession>A0AAV3ZJJ1</accession>
<feature type="domain" description="PKD" evidence="1">
    <location>
        <begin position="2"/>
        <end position="93"/>
    </location>
</feature>